<keyword evidence="2" id="KW-1185">Reference proteome</keyword>
<dbReference type="EMBL" id="JANPWB010000011">
    <property type="protein sequence ID" value="KAJ1131518.1"/>
    <property type="molecule type" value="Genomic_DNA"/>
</dbReference>
<sequence>MDANGVGRLAEAFNRPLPNTPLEAETTISLPQDSIHPGPEEAEVVVIEERVLNAIHVLPAQIIGINLLLWRLKDSRMFAKL</sequence>
<gene>
    <name evidence="1" type="ORF">NDU88_009854</name>
</gene>
<evidence type="ECO:0000313" key="1">
    <source>
        <dbReference type="EMBL" id="KAJ1131518.1"/>
    </source>
</evidence>
<name>A0AAV7Q067_PLEWA</name>
<accession>A0AAV7Q067</accession>
<dbReference type="AlphaFoldDB" id="A0AAV7Q067"/>
<reference evidence="1" key="1">
    <citation type="journal article" date="2022" name="bioRxiv">
        <title>Sequencing and chromosome-scale assembly of the giantPleurodeles waltlgenome.</title>
        <authorList>
            <person name="Brown T."/>
            <person name="Elewa A."/>
            <person name="Iarovenko S."/>
            <person name="Subramanian E."/>
            <person name="Araus A.J."/>
            <person name="Petzold A."/>
            <person name="Susuki M."/>
            <person name="Suzuki K.-i.T."/>
            <person name="Hayashi T."/>
            <person name="Toyoda A."/>
            <person name="Oliveira C."/>
            <person name="Osipova E."/>
            <person name="Leigh N.D."/>
            <person name="Simon A."/>
            <person name="Yun M.H."/>
        </authorList>
    </citation>
    <scope>NUCLEOTIDE SEQUENCE</scope>
    <source>
        <strain evidence="1">20211129_DDA</strain>
        <tissue evidence="1">Liver</tissue>
    </source>
</reference>
<dbReference type="Proteomes" id="UP001066276">
    <property type="component" value="Chromosome 7"/>
</dbReference>
<organism evidence="1 2">
    <name type="scientific">Pleurodeles waltl</name>
    <name type="common">Iberian ribbed newt</name>
    <dbReference type="NCBI Taxonomy" id="8319"/>
    <lineage>
        <taxon>Eukaryota</taxon>
        <taxon>Metazoa</taxon>
        <taxon>Chordata</taxon>
        <taxon>Craniata</taxon>
        <taxon>Vertebrata</taxon>
        <taxon>Euteleostomi</taxon>
        <taxon>Amphibia</taxon>
        <taxon>Batrachia</taxon>
        <taxon>Caudata</taxon>
        <taxon>Salamandroidea</taxon>
        <taxon>Salamandridae</taxon>
        <taxon>Pleurodelinae</taxon>
        <taxon>Pleurodeles</taxon>
    </lineage>
</organism>
<comment type="caution">
    <text evidence="1">The sequence shown here is derived from an EMBL/GenBank/DDBJ whole genome shotgun (WGS) entry which is preliminary data.</text>
</comment>
<proteinExistence type="predicted"/>
<protein>
    <submittedName>
        <fullName evidence="1">Uncharacterized protein</fullName>
    </submittedName>
</protein>
<evidence type="ECO:0000313" key="2">
    <source>
        <dbReference type="Proteomes" id="UP001066276"/>
    </source>
</evidence>